<dbReference type="PRINTS" id="PR00723">
    <property type="entry name" value="SUBTILISIN"/>
</dbReference>
<gene>
    <name evidence="7" type="ORF">ACFQPF_09090</name>
</gene>
<keyword evidence="4 5" id="KW-0720">Serine protease</keyword>
<sequence length="413" mass="43807">MDWILKSQKKLDEKLLNRLKSVQSNTSQKSDPIPLLIRLTNEAKAKKITDLCSLTAAEKETHNISEIHFLAGRIKLENIRKLADHADVAMLHLDAPVKASLDVATPSVGGSYAKNAFGLTGKGVTIAVLDTGIHPHPDFVQPVNRIVEFVDFVQGRTTPYDDNGHGTHCAGCAAGNGIASGGKYVSPAPEATLVGVKVLNATGDGSVSTVIAGINYCIQNKARLNIKIMNLSLGVEAYTSYINDPLAQACESAFNAGILVIAAAGNSGPDGKVNSPGIHPRVLTVGAIDDRDTVSLSDDIKAAYTSVGPTIDGLLKPDLFVPGSNITAPISPNSTLTFQYPGLLVLNGQYMKISGTSMATGLCSGAAALMLQAYPSYSPQRIKLIMLQTIQVFNNENEARLLLQEVFKLTTSQ</sequence>
<proteinExistence type="inferred from homology"/>
<dbReference type="Gene3D" id="3.40.50.200">
    <property type="entry name" value="Peptidase S8/S53 domain"/>
    <property type="match status" value="1"/>
</dbReference>
<dbReference type="InterPro" id="IPR036852">
    <property type="entry name" value="Peptidase_S8/S53_dom_sf"/>
</dbReference>
<keyword evidence="8" id="KW-1185">Reference proteome</keyword>
<feature type="active site" description="Charge relay system" evidence="5">
    <location>
        <position position="357"/>
    </location>
</feature>
<evidence type="ECO:0000256" key="5">
    <source>
        <dbReference type="PROSITE-ProRule" id="PRU01240"/>
    </source>
</evidence>
<name>A0ABW2NPU0_9BACL</name>
<evidence type="ECO:0000313" key="8">
    <source>
        <dbReference type="Proteomes" id="UP001596549"/>
    </source>
</evidence>
<comment type="caution">
    <text evidence="7">The sequence shown here is derived from an EMBL/GenBank/DDBJ whole genome shotgun (WGS) entry which is preliminary data.</text>
</comment>
<dbReference type="PROSITE" id="PS51892">
    <property type="entry name" value="SUBTILASE"/>
    <property type="match status" value="1"/>
</dbReference>
<feature type="active site" description="Charge relay system" evidence="5">
    <location>
        <position position="165"/>
    </location>
</feature>
<evidence type="ECO:0000256" key="1">
    <source>
        <dbReference type="ARBA" id="ARBA00011073"/>
    </source>
</evidence>
<dbReference type="Pfam" id="PF00082">
    <property type="entry name" value="Peptidase_S8"/>
    <property type="match status" value="1"/>
</dbReference>
<evidence type="ECO:0000256" key="2">
    <source>
        <dbReference type="ARBA" id="ARBA00022670"/>
    </source>
</evidence>
<dbReference type="InterPro" id="IPR023827">
    <property type="entry name" value="Peptidase_S8_Asp-AS"/>
</dbReference>
<keyword evidence="2 5" id="KW-0645">Protease</keyword>
<evidence type="ECO:0000256" key="3">
    <source>
        <dbReference type="ARBA" id="ARBA00022801"/>
    </source>
</evidence>
<dbReference type="SUPFAM" id="SSF52743">
    <property type="entry name" value="Subtilisin-like"/>
    <property type="match status" value="1"/>
</dbReference>
<dbReference type="InterPro" id="IPR050131">
    <property type="entry name" value="Peptidase_S8_subtilisin-like"/>
</dbReference>
<feature type="domain" description="Peptidase S8/S53" evidence="6">
    <location>
        <begin position="121"/>
        <end position="390"/>
    </location>
</feature>
<dbReference type="Proteomes" id="UP001596549">
    <property type="component" value="Unassembled WGS sequence"/>
</dbReference>
<dbReference type="PANTHER" id="PTHR43806:SF65">
    <property type="entry name" value="SERINE PROTEASE APRX"/>
    <property type="match status" value="1"/>
</dbReference>
<organism evidence="7 8">
    <name type="scientific">Fictibacillus iocasae</name>
    <dbReference type="NCBI Taxonomy" id="2715437"/>
    <lineage>
        <taxon>Bacteria</taxon>
        <taxon>Bacillati</taxon>
        <taxon>Bacillota</taxon>
        <taxon>Bacilli</taxon>
        <taxon>Bacillales</taxon>
        <taxon>Fictibacillaceae</taxon>
        <taxon>Fictibacillus</taxon>
    </lineage>
</organism>
<evidence type="ECO:0000313" key="7">
    <source>
        <dbReference type="EMBL" id="MFC7371832.1"/>
    </source>
</evidence>
<comment type="similarity">
    <text evidence="1 5">Belongs to the peptidase S8 family.</text>
</comment>
<accession>A0ABW2NPU0</accession>
<evidence type="ECO:0000259" key="6">
    <source>
        <dbReference type="Pfam" id="PF00082"/>
    </source>
</evidence>
<dbReference type="InterPro" id="IPR000209">
    <property type="entry name" value="Peptidase_S8/S53_dom"/>
</dbReference>
<dbReference type="PROSITE" id="PS00137">
    <property type="entry name" value="SUBTILASE_HIS"/>
    <property type="match status" value="1"/>
</dbReference>
<evidence type="ECO:0000256" key="4">
    <source>
        <dbReference type="ARBA" id="ARBA00022825"/>
    </source>
</evidence>
<dbReference type="RefSeq" id="WP_379748795.1">
    <property type="nucleotide sequence ID" value="NZ_JBHTCP010000014.1"/>
</dbReference>
<dbReference type="InterPro" id="IPR015500">
    <property type="entry name" value="Peptidase_S8_subtilisin-rel"/>
</dbReference>
<protein>
    <submittedName>
        <fullName evidence="7">S8 family peptidase</fullName>
        <ecNumber evidence="7">3.4.-.-</ecNumber>
    </submittedName>
</protein>
<dbReference type="EMBL" id="JBHTCP010000014">
    <property type="protein sequence ID" value="MFC7371832.1"/>
    <property type="molecule type" value="Genomic_DNA"/>
</dbReference>
<reference evidence="8" key="1">
    <citation type="journal article" date="2019" name="Int. J. Syst. Evol. Microbiol.">
        <title>The Global Catalogue of Microorganisms (GCM) 10K type strain sequencing project: providing services to taxonomists for standard genome sequencing and annotation.</title>
        <authorList>
            <consortium name="The Broad Institute Genomics Platform"/>
            <consortium name="The Broad Institute Genome Sequencing Center for Infectious Disease"/>
            <person name="Wu L."/>
            <person name="Ma J."/>
        </authorList>
    </citation>
    <scope>NUCLEOTIDE SEQUENCE [LARGE SCALE GENOMIC DNA]</scope>
    <source>
        <strain evidence="8">NBRC 106396</strain>
    </source>
</reference>
<keyword evidence="3 5" id="KW-0378">Hydrolase</keyword>
<dbReference type="GO" id="GO:0016787">
    <property type="term" value="F:hydrolase activity"/>
    <property type="evidence" value="ECO:0007669"/>
    <property type="project" value="UniProtKB-KW"/>
</dbReference>
<dbReference type="InterPro" id="IPR022398">
    <property type="entry name" value="Peptidase_S8_His-AS"/>
</dbReference>
<feature type="active site" description="Charge relay system" evidence="5">
    <location>
        <position position="130"/>
    </location>
</feature>
<dbReference type="PANTHER" id="PTHR43806">
    <property type="entry name" value="PEPTIDASE S8"/>
    <property type="match status" value="1"/>
</dbReference>
<dbReference type="EC" id="3.4.-.-" evidence="7"/>
<dbReference type="CDD" id="cd07487">
    <property type="entry name" value="Peptidases_S8_1"/>
    <property type="match status" value="1"/>
</dbReference>
<dbReference type="PROSITE" id="PS00136">
    <property type="entry name" value="SUBTILASE_ASP"/>
    <property type="match status" value="1"/>
</dbReference>